<protein>
    <submittedName>
        <fullName evidence="1">Uncharacterized protein</fullName>
    </submittedName>
</protein>
<dbReference type="KEGG" id="aal:EP13_00410"/>
<dbReference type="eggNOG" id="COG2445">
    <property type="taxonomic scope" value="Bacteria"/>
</dbReference>
<dbReference type="RefSeq" id="WP_044055461.1">
    <property type="nucleotide sequence ID" value="NZ_CBCSKJ010000005.1"/>
</dbReference>
<evidence type="ECO:0000313" key="2">
    <source>
        <dbReference type="Proteomes" id="UP000056090"/>
    </source>
</evidence>
<reference evidence="1 2" key="1">
    <citation type="submission" date="2014-06" db="EMBL/GenBank/DDBJ databases">
        <title>Genomes of Alteromonas australica, a world apart.</title>
        <authorList>
            <person name="Gonzaga A."/>
            <person name="Lopez-Perez M."/>
            <person name="Rodriguez-Valera F."/>
        </authorList>
    </citation>
    <scope>NUCLEOTIDE SEQUENCE [LARGE SCALE GENOMIC DNA]</scope>
    <source>
        <strain evidence="1 2">H 17</strain>
    </source>
</reference>
<gene>
    <name evidence="1" type="ORF">EP13_00410</name>
</gene>
<dbReference type="Proteomes" id="UP000056090">
    <property type="component" value="Chromosome"/>
</dbReference>
<organism evidence="1 2">
    <name type="scientific">Alteromonas australica</name>
    <dbReference type="NCBI Taxonomy" id="589873"/>
    <lineage>
        <taxon>Bacteria</taxon>
        <taxon>Pseudomonadati</taxon>
        <taxon>Pseudomonadota</taxon>
        <taxon>Gammaproteobacteria</taxon>
        <taxon>Alteromonadales</taxon>
        <taxon>Alteromonadaceae</taxon>
        <taxon>Alteromonas/Salinimonas group</taxon>
        <taxon>Alteromonas</taxon>
    </lineage>
</organism>
<dbReference type="EMBL" id="CP008849">
    <property type="protein sequence ID" value="AIF97274.1"/>
    <property type="molecule type" value="Genomic_DNA"/>
</dbReference>
<accession>A0A075NRZ4</accession>
<dbReference type="GeneID" id="78253409"/>
<dbReference type="AlphaFoldDB" id="A0A075NRZ4"/>
<sequence>MSANEFVTTEYLVILEKSSVGALFNFIKSGNDLNQLIQNESSLIIQSNKLHSGNLKLDYKIRCGSVSGKAQRYFYISVKGKNNELLQYTKSLRELKKALGEQNFIIETLQDDVSFYYSRKAYSIIHEIENLMRKFITFFMIAKVGKDWVSDNLPSQVKSALKKTKPRKYSSELQKLDFKDLGFILFDTYQLADNTSLYNKIKSYKSSDEILLSDLKNFIPRSNWDHFFSEQVEIEGPTLKSKWERLYELRNSVAHTSYLSSDKYEEIRDLVSELKPTLERAFERLGKLQLDTSERLAISDRVATTLDARVGAYFSDINYLEKEIRALLPNAHEMPLAELIDELVRKGEIENYTGEKIRKLIHLRGSVSFNSITSKENINELASQLHDVQSQIQKSWSKEVYFALKALGGRSQLDKIYTQVEKQTNRRLFGSWRTSVRRAIYFHSSDVELFNGKYDIYKQISKGVWMIRKSIDPTMLREFLGGEDAKN</sequence>
<name>A0A075NRZ4_9ALTE</name>
<evidence type="ECO:0000313" key="1">
    <source>
        <dbReference type="EMBL" id="AIF97274.1"/>
    </source>
</evidence>
<keyword evidence="2" id="KW-1185">Reference proteome</keyword>
<proteinExistence type="predicted"/>